<dbReference type="GeneTree" id="ENSGT00910000147727"/>
<proteinExistence type="predicted"/>
<protein>
    <submittedName>
        <fullName evidence="1">Uncharacterized protein</fullName>
    </submittedName>
</protein>
<dbReference type="Ensembl" id="ENSNLET00000048492.1">
    <property type="protein sequence ID" value="ENSNLEP00000035288.1"/>
    <property type="gene ID" value="ENSNLEG00000027208.1"/>
</dbReference>
<dbReference type="EMBL" id="ADFV01030999">
    <property type="status" value="NOT_ANNOTATED_CDS"/>
    <property type="molecule type" value="Genomic_DNA"/>
</dbReference>
<dbReference type="InParanoid" id="A0A2I3GV90"/>
<reference evidence="1" key="2">
    <citation type="submission" date="2025-08" db="UniProtKB">
        <authorList>
            <consortium name="Ensembl"/>
        </authorList>
    </citation>
    <scope>IDENTIFICATION</scope>
</reference>
<organism evidence="1 2">
    <name type="scientific">Nomascus leucogenys</name>
    <name type="common">Northern white-cheeked gibbon</name>
    <name type="synonym">Hylobates leucogenys</name>
    <dbReference type="NCBI Taxonomy" id="61853"/>
    <lineage>
        <taxon>Eukaryota</taxon>
        <taxon>Metazoa</taxon>
        <taxon>Chordata</taxon>
        <taxon>Craniata</taxon>
        <taxon>Vertebrata</taxon>
        <taxon>Euteleostomi</taxon>
        <taxon>Mammalia</taxon>
        <taxon>Eutheria</taxon>
        <taxon>Euarchontoglires</taxon>
        <taxon>Primates</taxon>
        <taxon>Haplorrhini</taxon>
        <taxon>Catarrhini</taxon>
        <taxon>Hylobatidae</taxon>
        <taxon>Nomascus</taxon>
    </lineage>
</organism>
<dbReference type="OMA" id="LLEWTCK"/>
<dbReference type="AlphaFoldDB" id="A0A2I3GV90"/>
<keyword evidence="2" id="KW-1185">Reference proteome</keyword>
<accession>A0A2I3GV90</accession>
<reference evidence="1 2" key="1">
    <citation type="submission" date="2012-10" db="EMBL/GenBank/DDBJ databases">
        <authorList>
            <consortium name="Gibbon Genome Sequencing Consortium"/>
        </authorList>
    </citation>
    <scope>NUCLEOTIDE SEQUENCE [LARGE SCALE GENOMIC DNA]</scope>
</reference>
<evidence type="ECO:0000313" key="1">
    <source>
        <dbReference type="Ensembl" id="ENSNLEP00000035288.1"/>
    </source>
</evidence>
<evidence type="ECO:0000313" key="2">
    <source>
        <dbReference type="Proteomes" id="UP000001073"/>
    </source>
</evidence>
<name>A0A2I3GV90_NOMLE</name>
<sequence>MHESAGPERRKRLFSPCQRCPRDSPSSYNSLVQCTTPTSFVSLDSKQVARRWLLEWTCKYNAGSVRESEEEEGVQTTLFMLALVSALTKETDNHTVERADAVCTGSWRVYTSWHRHLLTAGGASRPLFALWGL</sequence>
<dbReference type="Proteomes" id="UP000001073">
    <property type="component" value="Chromosome 18"/>
</dbReference>
<reference evidence="1" key="3">
    <citation type="submission" date="2025-09" db="UniProtKB">
        <authorList>
            <consortium name="Ensembl"/>
        </authorList>
    </citation>
    <scope>IDENTIFICATION</scope>
</reference>